<dbReference type="Proteomes" id="UP000061432">
    <property type="component" value="Chromosome"/>
</dbReference>
<sequence length="69" mass="7769">MKNKENDIAEIGPGETKLIPCNITNLGSEIKATMEISGTYKTLGITRALRKKHFNWQKDAVPPRWIEGD</sequence>
<gene>
    <name evidence="1" type="ORF">Maq22A_c02355</name>
</gene>
<protein>
    <submittedName>
        <fullName evidence="1">Uncharacterized protein</fullName>
    </submittedName>
</protein>
<name>A0A0C6FMX8_9HYPH</name>
<dbReference type="PATRIC" id="fig|270351.10.peg.476"/>
<reference evidence="1 2" key="1">
    <citation type="journal article" date="2015" name="Genome Announc.">
        <title>Complete Genome Sequence of Methylobacterium aquaticum Strain 22A, Isolated from Racomitrium japonicum Moss.</title>
        <authorList>
            <person name="Tani A."/>
            <person name="Ogura Y."/>
            <person name="Hayashi T."/>
            <person name="Kimbara K."/>
        </authorList>
    </citation>
    <scope>NUCLEOTIDE SEQUENCE [LARGE SCALE GENOMIC DNA]</scope>
    <source>
        <strain evidence="1 2">MA-22A</strain>
    </source>
</reference>
<proteinExistence type="predicted"/>
<dbReference type="KEGG" id="maqu:Maq22A_c02355"/>
<reference evidence="2" key="2">
    <citation type="submission" date="2015-01" db="EMBL/GenBank/DDBJ databases">
        <title>Complete genome sequence of Methylobacterium aquaticum strain 22A.</title>
        <authorList>
            <person name="Tani A."/>
            <person name="Ogura Y."/>
            <person name="Hayashi T."/>
        </authorList>
    </citation>
    <scope>NUCLEOTIDE SEQUENCE [LARGE SCALE GENOMIC DNA]</scope>
    <source>
        <strain evidence="2">MA-22A</strain>
    </source>
</reference>
<dbReference type="EMBL" id="AP014704">
    <property type="protein sequence ID" value="BAQ43955.1"/>
    <property type="molecule type" value="Genomic_DNA"/>
</dbReference>
<dbReference type="AlphaFoldDB" id="A0A0C6FMX8"/>
<dbReference type="STRING" id="270351.Maq22A_c02355"/>
<organism evidence="1 2">
    <name type="scientific">Methylobacterium aquaticum</name>
    <dbReference type="NCBI Taxonomy" id="270351"/>
    <lineage>
        <taxon>Bacteria</taxon>
        <taxon>Pseudomonadati</taxon>
        <taxon>Pseudomonadota</taxon>
        <taxon>Alphaproteobacteria</taxon>
        <taxon>Hyphomicrobiales</taxon>
        <taxon>Methylobacteriaceae</taxon>
        <taxon>Methylobacterium</taxon>
    </lineage>
</organism>
<accession>A0A0C6FMX8</accession>
<evidence type="ECO:0000313" key="1">
    <source>
        <dbReference type="EMBL" id="BAQ43955.1"/>
    </source>
</evidence>
<evidence type="ECO:0000313" key="2">
    <source>
        <dbReference type="Proteomes" id="UP000061432"/>
    </source>
</evidence>